<protein>
    <submittedName>
        <fullName evidence="3">Family with sequence similarity 124 member A</fullName>
    </submittedName>
</protein>
<name>A0A8C5JM22_JUNHY</name>
<dbReference type="InterPro" id="IPR046365">
    <property type="entry name" value="FAM124_dom"/>
</dbReference>
<keyword evidence="4" id="KW-1185">Reference proteome</keyword>
<evidence type="ECO:0000313" key="4">
    <source>
        <dbReference type="Proteomes" id="UP000694408"/>
    </source>
</evidence>
<dbReference type="InterPro" id="IPR029380">
    <property type="entry name" value="FAM124"/>
</dbReference>
<dbReference type="AlphaFoldDB" id="A0A8C5JM22"/>
<dbReference type="Pfam" id="PF15067">
    <property type="entry name" value="FAM124"/>
    <property type="match status" value="1"/>
</dbReference>
<dbReference type="OMA" id="DVRWQTE"/>
<accession>A0A8C5JM22</accession>
<reference evidence="3" key="1">
    <citation type="submission" date="2025-08" db="UniProtKB">
        <authorList>
            <consortium name="Ensembl"/>
        </authorList>
    </citation>
    <scope>IDENTIFICATION</scope>
</reference>
<feature type="domain" description="FAM124" evidence="2">
    <location>
        <begin position="41"/>
        <end position="274"/>
    </location>
</feature>
<proteinExistence type="inferred from homology"/>
<dbReference type="Proteomes" id="UP000694408">
    <property type="component" value="Unplaced"/>
</dbReference>
<dbReference type="PANTHER" id="PTHR14715">
    <property type="entry name" value="FAM124 DOMAIN-CONTAINING PROTEIN-RELATED"/>
    <property type="match status" value="1"/>
</dbReference>
<dbReference type="Ensembl" id="ENSJHYT00000025706.1">
    <property type="protein sequence ID" value="ENSJHYP00000021303.1"/>
    <property type="gene ID" value="ENSJHYG00000016121.1"/>
</dbReference>
<evidence type="ECO:0000313" key="3">
    <source>
        <dbReference type="Ensembl" id="ENSJHYP00000021303.1"/>
    </source>
</evidence>
<evidence type="ECO:0000256" key="1">
    <source>
        <dbReference type="ARBA" id="ARBA00006440"/>
    </source>
</evidence>
<evidence type="ECO:0000259" key="2">
    <source>
        <dbReference type="Pfam" id="PF15067"/>
    </source>
</evidence>
<organism evidence="3 4">
    <name type="scientific">Junco hyemalis</name>
    <name type="common">Dark-eyed junco</name>
    <dbReference type="NCBI Taxonomy" id="40217"/>
    <lineage>
        <taxon>Eukaryota</taxon>
        <taxon>Metazoa</taxon>
        <taxon>Chordata</taxon>
        <taxon>Craniata</taxon>
        <taxon>Vertebrata</taxon>
        <taxon>Euteleostomi</taxon>
        <taxon>Archelosauria</taxon>
        <taxon>Archosauria</taxon>
        <taxon>Dinosauria</taxon>
        <taxon>Saurischia</taxon>
        <taxon>Theropoda</taxon>
        <taxon>Coelurosauria</taxon>
        <taxon>Aves</taxon>
        <taxon>Neognathae</taxon>
        <taxon>Neoaves</taxon>
        <taxon>Telluraves</taxon>
        <taxon>Australaves</taxon>
        <taxon>Passeriformes</taxon>
        <taxon>Passerellidae</taxon>
        <taxon>Junco</taxon>
    </lineage>
</organism>
<sequence>FSIKAIGEVSQECCSDARREEGEVCTDCELSVEGIQDPFLVSVHIITDPGESRTLQQAIDKLLAWIHPDLQLFRVSERRVPRKRRKPLKAGVAQPALAVILFLQEEYGEEPILQLHETFQRPPWHYHHTELMHGKFLPYMPCSQDFYTLAPETPLWAIRPVHYGKEMIRFTIYCRNENFVDILKLYELILKRPMCQKKADFCVFPVYSNLEIDIQFSLKKLPKGQVPVRTESAVLEFRVRDVGQLVPLLPNPCSPISEGRWQTEDHDGNRILLQVNFCRKSRIEHKEEEREEKQPLAQAAQRSCECPIPGSVQGQVGWGSEQPGLVEGVPAHDFTRRSRSGSSISWSFQRSKSLFCLPTVNSSSASETFHFSEPFQFLNTGSPATRLKTWKCSPRLNVDDLENAQETDVDTGMKLSFSDLSVVSAYSALNGFCRELEDSLPSQKQALSRAKQAGTRARPASAMCNTFDSVGGSLPSLSEWSSSSFMSASLSKQHKQPLRAAPCSLDDHVCPASPVNEEEFYI</sequence>
<reference evidence="3" key="2">
    <citation type="submission" date="2025-09" db="UniProtKB">
        <authorList>
            <consortium name="Ensembl"/>
        </authorList>
    </citation>
    <scope>IDENTIFICATION</scope>
</reference>
<comment type="similarity">
    <text evidence="1">Belongs to the FAM124 family.</text>
</comment>
<dbReference type="PANTHER" id="PTHR14715:SF4">
    <property type="entry name" value="PROTEIN FAM124A"/>
    <property type="match status" value="1"/>
</dbReference>